<organism evidence="1 2">
    <name type="scientific">Pedococcus cremeus</name>
    <dbReference type="NCBI Taxonomy" id="587636"/>
    <lineage>
        <taxon>Bacteria</taxon>
        <taxon>Bacillati</taxon>
        <taxon>Actinomycetota</taxon>
        <taxon>Actinomycetes</taxon>
        <taxon>Micrococcales</taxon>
        <taxon>Intrasporangiaceae</taxon>
        <taxon>Pedococcus</taxon>
    </lineage>
</organism>
<name>A0A1H9X1D2_9MICO</name>
<gene>
    <name evidence="1" type="ORF">SAMN05216199_3322</name>
</gene>
<dbReference type="Proteomes" id="UP000199019">
    <property type="component" value="Unassembled WGS sequence"/>
</dbReference>
<keyword evidence="2" id="KW-1185">Reference proteome</keyword>
<evidence type="ECO:0000313" key="2">
    <source>
        <dbReference type="Proteomes" id="UP000199019"/>
    </source>
</evidence>
<evidence type="ECO:0000313" key="1">
    <source>
        <dbReference type="EMBL" id="SES39915.1"/>
    </source>
</evidence>
<dbReference type="AlphaFoldDB" id="A0A1H9X1D2"/>
<accession>A0A1H9X1D2</accession>
<dbReference type="STRING" id="587636.SAMN05216199_3322"/>
<proteinExistence type="predicted"/>
<dbReference type="EMBL" id="FOHB01000006">
    <property type="protein sequence ID" value="SES39915.1"/>
    <property type="molecule type" value="Genomic_DNA"/>
</dbReference>
<dbReference type="RefSeq" id="WP_281247088.1">
    <property type="nucleotide sequence ID" value="NZ_FOHB01000006.1"/>
</dbReference>
<sequence length="43" mass="4495">MRIAVTAIVSALLGLGASYGVYQAAQPPVRQSQAPLYDYGSNP</sequence>
<reference evidence="2" key="1">
    <citation type="submission" date="2016-10" db="EMBL/GenBank/DDBJ databases">
        <authorList>
            <person name="Varghese N."/>
            <person name="Submissions S."/>
        </authorList>
    </citation>
    <scope>NUCLEOTIDE SEQUENCE [LARGE SCALE GENOMIC DNA]</scope>
    <source>
        <strain evidence="2">CGMCC 1.6963</strain>
    </source>
</reference>
<protein>
    <submittedName>
        <fullName evidence="1">Uncharacterized protein</fullName>
    </submittedName>
</protein>